<dbReference type="AlphaFoldDB" id="A0A6B8VIW5"/>
<dbReference type="RefSeq" id="WP_156227157.1">
    <property type="nucleotide sequence ID" value="NZ_CP046453.1"/>
</dbReference>
<dbReference type="InterPro" id="IPR013974">
    <property type="entry name" value="SAF"/>
</dbReference>
<dbReference type="KEGG" id="ccoe:CETAM_03845"/>
<name>A0A6B8VIW5_9CORY</name>
<evidence type="ECO:0000259" key="1">
    <source>
        <dbReference type="SMART" id="SM00858"/>
    </source>
</evidence>
<dbReference type="SMART" id="SM00858">
    <property type="entry name" value="SAF"/>
    <property type="match status" value="1"/>
</dbReference>
<sequence>MTQFHRRFIHVLATPGWRRTVLIRRVLAIMLLLTAVLLAFRQAGATDPQAVVFARRVAAGETLSGDDVIVVPVPGHLLPVSALTDPSEVEGLVIVAAAEEGEVATSHRFIGQDLAAAFLGDITTFIPLRPAEPEIIPLLHHGDTISIVTHHGDAAQPQVIASGGRVVLVDTREAPGTLLIGLPEEAARAVAAASLTAPLAVVLTPGQEDPP</sequence>
<dbReference type="CDD" id="cd11614">
    <property type="entry name" value="SAF_CpaB_FlgA_like"/>
    <property type="match status" value="1"/>
</dbReference>
<dbReference type="Pfam" id="PF08666">
    <property type="entry name" value="SAF"/>
    <property type="match status" value="1"/>
</dbReference>
<evidence type="ECO:0000313" key="3">
    <source>
        <dbReference type="Proteomes" id="UP000425178"/>
    </source>
</evidence>
<dbReference type="EMBL" id="CP046453">
    <property type="protein sequence ID" value="QGU04043.1"/>
    <property type="molecule type" value="Genomic_DNA"/>
</dbReference>
<evidence type="ECO:0000313" key="2">
    <source>
        <dbReference type="EMBL" id="QGU04043.1"/>
    </source>
</evidence>
<accession>A0A6B8VIW5</accession>
<reference evidence="2 3" key="1">
    <citation type="journal article" date="2021" name="Int. J. Syst. Evol. Microbiol.">
        <title>Classification of three corynebacterial strains isolated from a small paddock in North Rhine-Westphalia: proposal of &lt;i&gt;Corynebacterium kalinowskii&lt;/i&gt; sp. nov., &lt;i&gt;Corynebacterium comes&lt;/i&gt; sp. nov. and &lt;i&gt;Corynebacterium occultum&lt;/i&gt; sp. nov.</title>
        <authorList>
            <person name="Schaffert L."/>
            <person name="Ruwe M."/>
            <person name="Milse J."/>
            <person name="Hanuschka K."/>
            <person name="Ortseifen V."/>
            <person name="Droste J."/>
            <person name="Brandt D."/>
            <person name="Schl L."/>
            <person name="Kutter Y."/>
            <person name="Vinke S."/>
            <person name="Vieh P."/>
            <person name="Jacob L."/>
            <person name="L N.C."/>
            <person name="Schulte-Berndt E."/>
            <person name="Hain C."/>
            <person name="Linder M."/>
            <person name="Schmidt P."/>
            <person name="Wollenschl L."/>
            <person name="Luttermann T."/>
            <person name="Thieme E."/>
            <person name="Hassa J."/>
            <person name="Haak M."/>
            <person name="Wittchen M."/>
            <person name="Mentz A."/>
            <person name="Persicke M."/>
            <person name="Busche T."/>
            <person name="R C."/>
        </authorList>
    </citation>
    <scope>NUCLEOTIDE SEQUENCE [LARGE SCALE GENOMIC DNA]</scope>
    <source>
        <strain evidence="2 3">2019</strain>
    </source>
</reference>
<organism evidence="2 3">
    <name type="scientific">Corynebacterium comes</name>
    <dbReference type="NCBI Taxonomy" id="2675218"/>
    <lineage>
        <taxon>Bacteria</taxon>
        <taxon>Bacillati</taxon>
        <taxon>Actinomycetota</taxon>
        <taxon>Actinomycetes</taxon>
        <taxon>Mycobacteriales</taxon>
        <taxon>Corynebacteriaceae</taxon>
        <taxon>Corynebacterium</taxon>
    </lineage>
</organism>
<dbReference type="Proteomes" id="UP000425178">
    <property type="component" value="Chromosome"/>
</dbReference>
<gene>
    <name evidence="2" type="ORF">CETAM_03845</name>
</gene>
<protein>
    <recommendedName>
        <fullName evidence="1">SAF domain-containing protein</fullName>
    </recommendedName>
</protein>
<feature type="domain" description="SAF" evidence="1">
    <location>
        <begin position="48"/>
        <end position="110"/>
    </location>
</feature>
<proteinExistence type="predicted"/>
<keyword evidence="3" id="KW-1185">Reference proteome</keyword>